<comment type="caution">
    <text evidence="4">The sequence shown here is derived from an EMBL/GenBank/DDBJ whole genome shotgun (WGS) entry which is preliminary data.</text>
</comment>
<dbReference type="Gene3D" id="1.10.357.10">
    <property type="entry name" value="Tetracycline Repressor, domain 2"/>
    <property type="match status" value="1"/>
</dbReference>
<evidence type="ECO:0000259" key="3">
    <source>
        <dbReference type="PROSITE" id="PS50977"/>
    </source>
</evidence>
<gene>
    <name evidence="4" type="ORF">J0A65_09900</name>
</gene>
<dbReference type="RefSeq" id="WP_206594010.1">
    <property type="nucleotide sequence ID" value="NZ_JAFKCS010000007.1"/>
</dbReference>
<dbReference type="EMBL" id="JAFKCS010000007">
    <property type="protein sequence ID" value="MBN7820178.1"/>
    <property type="molecule type" value="Genomic_DNA"/>
</dbReference>
<dbReference type="SUPFAM" id="SSF46689">
    <property type="entry name" value="Homeodomain-like"/>
    <property type="match status" value="1"/>
</dbReference>
<protein>
    <submittedName>
        <fullName evidence="4">TetR/AcrR family transcriptional regulator</fullName>
    </submittedName>
</protein>
<evidence type="ECO:0000313" key="5">
    <source>
        <dbReference type="Proteomes" id="UP000663992"/>
    </source>
</evidence>
<organism evidence="4 5">
    <name type="scientific">Bowmanella yangjiangensis</name>
    <dbReference type="NCBI Taxonomy" id="2811230"/>
    <lineage>
        <taxon>Bacteria</taxon>
        <taxon>Pseudomonadati</taxon>
        <taxon>Pseudomonadota</taxon>
        <taxon>Gammaproteobacteria</taxon>
        <taxon>Alteromonadales</taxon>
        <taxon>Alteromonadaceae</taxon>
        <taxon>Bowmanella</taxon>
    </lineage>
</organism>
<evidence type="ECO:0000256" key="2">
    <source>
        <dbReference type="PROSITE-ProRule" id="PRU00335"/>
    </source>
</evidence>
<reference evidence="4 5" key="1">
    <citation type="submission" date="2021-03" db="EMBL/GenBank/DDBJ databases">
        <title>novel species isolated from a fishpond in China.</title>
        <authorList>
            <person name="Lu H."/>
            <person name="Cai Z."/>
        </authorList>
    </citation>
    <scope>NUCLEOTIDE SEQUENCE [LARGE SCALE GENOMIC DNA]</scope>
    <source>
        <strain evidence="4 5">Y57</strain>
    </source>
</reference>
<dbReference type="PROSITE" id="PS50977">
    <property type="entry name" value="HTH_TETR_2"/>
    <property type="match status" value="1"/>
</dbReference>
<dbReference type="Proteomes" id="UP000663992">
    <property type="component" value="Unassembled WGS sequence"/>
</dbReference>
<feature type="domain" description="HTH tetR-type" evidence="3">
    <location>
        <begin position="22"/>
        <end position="82"/>
    </location>
</feature>
<keyword evidence="1 2" id="KW-0238">DNA-binding</keyword>
<sequence>MLKCPAFAQFISVPEPAQQRSRDALERMLAAGEQLLAKNAFENASVAQIAEQGSSSVGTFYRVLQDKDTLSQLLIQRFFQSTIATMDRLTRPEDWQNKPLHQFIFALSECLVGLTKGRQGVLRALILRASKDTDFRDRVHQLNEHLASRVVGVLKLHTQEVQHPEPAKAMQICIHFLIGALNQHTVTGNLPQISQEEMIQEFAEIILAYLRVTSRASHTEN</sequence>
<feature type="DNA-binding region" description="H-T-H motif" evidence="2">
    <location>
        <begin position="45"/>
        <end position="64"/>
    </location>
</feature>
<name>A0ABS3CSS6_9ALTE</name>
<dbReference type="InterPro" id="IPR001647">
    <property type="entry name" value="HTH_TetR"/>
</dbReference>
<proteinExistence type="predicted"/>
<evidence type="ECO:0000313" key="4">
    <source>
        <dbReference type="EMBL" id="MBN7820178.1"/>
    </source>
</evidence>
<evidence type="ECO:0000256" key="1">
    <source>
        <dbReference type="ARBA" id="ARBA00023125"/>
    </source>
</evidence>
<accession>A0ABS3CSS6</accession>
<dbReference type="InterPro" id="IPR009057">
    <property type="entry name" value="Homeodomain-like_sf"/>
</dbReference>
<keyword evidence="5" id="KW-1185">Reference proteome</keyword>